<sequence length="181" mass="20915">MNLISNPNIDDKAVRLGCWLYSDSQLSLGDVIYDLTDIGKRPSLRFLGDEDYIYVGNPTTQKYQYYEKKFPKLIKELSDIDIEFTRDELINSISNLHEFYYITATDICPINSFLETKSEIHTKKEKQHEKILRSEKYIGKQKKVDSSTSLAHIHITTSLTNKSIAGKWTPFVEPSSKKPDE</sequence>
<accession>I1E2K8</accession>
<reference evidence="1 2" key="1">
    <citation type="journal article" date="2012" name="J. Bacteriol.">
        <title>Genome Sequence of the Protease-Producing Bacterium Rheinheimera nanhaiensis E407-8T, Isolated from Deep-Sea Sediment of the South China Sea.</title>
        <authorList>
            <person name="Zhang X.-Y."/>
            <person name="Zhang Y.-J."/>
            <person name="Qin Q.-L."/>
            <person name="Xie B.-B."/>
            <person name="Chen X.-L."/>
            <person name="Zhou B.-C."/>
            <person name="Zhang Y.-Z."/>
        </authorList>
    </citation>
    <scope>NUCLEOTIDE SEQUENCE [LARGE SCALE GENOMIC DNA]</scope>
    <source>
        <strain evidence="1 2">E407-8</strain>
    </source>
</reference>
<dbReference type="EMBL" id="BAFK01000031">
    <property type="protein sequence ID" value="GAB60536.1"/>
    <property type="molecule type" value="Genomic_DNA"/>
</dbReference>
<name>I1E2K8_9GAMM</name>
<proteinExistence type="predicted"/>
<dbReference type="Proteomes" id="UP000004374">
    <property type="component" value="Unassembled WGS sequence"/>
</dbReference>
<comment type="caution">
    <text evidence="1">The sequence shown here is derived from an EMBL/GenBank/DDBJ whole genome shotgun (WGS) entry which is preliminary data.</text>
</comment>
<organism evidence="1 2">
    <name type="scientific">Rheinheimera nanhaiensis E407-8</name>
    <dbReference type="NCBI Taxonomy" id="562729"/>
    <lineage>
        <taxon>Bacteria</taxon>
        <taxon>Pseudomonadati</taxon>
        <taxon>Pseudomonadota</taxon>
        <taxon>Gammaproteobacteria</taxon>
        <taxon>Chromatiales</taxon>
        <taxon>Chromatiaceae</taxon>
        <taxon>Rheinheimera</taxon>
    </lineage>
</organism>
<dbReference type="AlphaFoldDB" id="I1E2K8"/>
<evidence type="ECO:0000313" key="1">
    <source>
        <dbReference type="EMBL" id="GAB60536.1"/>
    </source>
</evidence>
<keyword evidence="2" id="KW-1185">Reference proteome</keyword>
<protein>
    <submittedName>
        <fullName evidence="1">Uncharacterized protein</fullName>
    </submittedName>
</protein>
<evidence type="ECO:0000313" key="2">
    <source>
        <dbReference type="Proteomes" id="UP000004374"/>
    </source>
</evidence>
<gene>
    <name evidence="1" type="ORF">RNAN_3561</name>
</gene>